<evidence type="ECO:0000256" key="2">
    <source>
        <dbReference type="SAM" id="MobiDB-lite"/>
    </source>
</evidence>
<dbReference type="PROSITE" id="PS51750">
    <property type="entry name" value="BRO_N"/>
    <property type="match status" value="1"/>
</dbReference>
<gene>
    <name evidence="4" type="ORF">LPW39_07100</name>
</gene>
<evidence type="ECO:0000313" key="5">
    <source>
        <dbReference type="Proteomes" id="UP001199260"/>
    </source>
</evidence>
<keyword evidence="5" id="KW-1185">Reference proteome</keyword>
<dbReference type="PANTHER" id="PTHR36180">
    <property type="entry name" value="DNA-BINDING PROTEIN-RELATED-RELATED"/>
    <property type="match status" value="1"/>
</dbReference>
<dbReference type="AlphaFoldDB" id="A0AAW4XTQ3"/>
<dbReference type="SMART" id="SM01040">
    <property type="entry name" value="Bro-N"/>
    <property type="match status" value="1"/>
</dbReference>
<dbReference type="Pfam" id="PF02498">
    <property type="entry name" value="Bro-N"/>
    <property type="match status" value="1"/>
</dbReference>
<reference evidence="4 5" key="1">
    <citation type="submission" date="2021-11" db="EMBL/GenBank/DDBJ databases">
        <title>Genome sequence.</title>
        <authorList>
            <person name="Sun Q."/>
        </authorList>
    </citation>
    <scope>NUCLEOTIDE SEQUENCE [LARGE SCALE GENOMIC DNA]</scope>
    <source>
        <strain evidence="4 5">KCTC 12005</strain>
    </source>
</reference>
<evidence type="ECO:0000259" key="3">
    <source>
        <dbReference type="PROSITE" id="PS51750"/>
    </source>
</evidence>
<feature type="domain" description="Bro-N" evidence="3">
    <location>
        <begin position="1"/>
        <end position="105"/>
    </location>
</feature>
<dbReference type="InterPro" id="IPR003497">
    <property type="entry name" value="BRO_N_domain"/>
</dbReference>
<protein>
    <recommendedName>
        <fullName evidence="3">Bro-N domain-containing protein</fullName>
    </recommendedName>
</protein>
<proteinExistence type="predicted"/>
<feature type="region of interest" description="Disordered" evidence="2">
    <location>
        <begin position="251"/>
        <end position="271"/>
    </location>
</feature>
<dbReference type="RefSeq" id="WP_230772968.1">
    <property type="nucleotide sequence ID" value="NZ_JAJNCT010000007.1"/>
</dbReference>
<comment type="caution">
    <text evidence="4">The sequence shown here is derived from an EMBL/GenBank/DDBJ whole genome shotgun (WGS) entry which is preliminary data.</text>
</comment>
<sequence>MSTILLHRLENITVRTVQIDGKTYFVGKDAAASLGYANESDALNTHCRGVAKRYPIPDALGRLQETRIIDEPDLMRLIVNSTLPTAERVERWVFEEVLPSIRQTGGYQIAPRTPGEMLLASAQALLAVEQKQAEIKADVARLEGQVQDLAESRVWDHCPQNCEPISKIVDRMNKRYALPDWVVHRIMRELPTSPKPHAMVRNHHEEARGSQYVVYAVADVTRLFAQFVKDCVQETPTLWSHRDIDKRFQLMPDGRKPKPLKAHAKAEMAAA</sequence>
<organism evidence="4 5">
    <name type="scientific">Comamonas koreensis</name>
    <dbReference type="NCBI Taxonomy" id="160825"/>
    <lineage>
        <taxon>Bacteria</taxon>
        <taxon>Pseudomonadati</taxon>
        <taxon>Pseudomonadota</taxon>
        <taxon>Betaproteobacteria</taxon>
        <taxon>Burkholderiales</taxon>
        <taxon>Comamonadaceae</taxon>
        <taxon>Comamonas</taxon>
    </lineage>
</organism>
<dbReference type="PANTHER" id="PTHR36180:SF2">
    <property type="entry name" value="BRO FAMILY PROTEIN"/>
    <property type="match status" value="1"/>
</dbReference>
<name>A0AAW4XTQ3_9BURK</name>
<accession>A0AAW4XTQ3</accession>
<dbReference type="EMBL" id="JAJNCT010000007">
    <property type="protein sequence ID" value="MCD2164900.1"/>
    <property type="molecule type" value="Genomic_DNA"/>
</dbReference>
<dbReference type="Proteomes" id="UP001199260">
    <property type="component" value="Unassembled WGS sequence"/>
</dbReference>
<evidence type="ECO:0000313" key="4">
    <source>
        <dbReference type="EMBL" id="MCD2164900.1"/>
    </source>
</evidence>
<feature type="coiled-coil region" evidence="1">
    <location>
        <begin position="125"/>
        <end position="152"/>
    </location>
</feature>
<evidence type="ECO:0000256" key="1">
    <source>
        <dbReference type="SAM" id="Coils"/>
    </source>
</evidence>
<keyword evidence="1" id="KW-0175">Coiled coil</keyword>